<proteinExistence type="predicted"/>
<feature type="transmembrane region" description="Helical" evidence="5">
    <location>
        <begin position="6"/>
        <end position="21"/>
    </location>
</feature>
<keyword evidence="3 5" id="KW-1133">Transmembrane helix</keyword>
<name>A0A4R4EHZ2_9BACL</name>
<evidence type="ECO:0000256" key="5">
    <source>
        <dbReference type="SAM" id="Phobius"/>
    </source>
</evidence>
<feature type="transmembrane region" description="Helical" evidence="5">
    <location>
        <begin position="33"/>
        <end position="49"/>
    </location>
</feature>
<reference evidence="6 7" key="1">
    <citation type="submission" date="2019-03" db="EMBL/GenBank/DDBJ databases">
        <authorList>
            <person name="Kim M.K.M."/>
        </authorList>
    </citation>
    <scope>NUCLEOTIDE SEQUENCE [LARGE SCALE GENOMIC DNA]</scope>
    <source>
        <strain evidence="6 7">18JY21-1</strain>
    </source>
</reference>
<feature type="transmembrane region" description="Helical" evidence="5">
    <location>
        <begin position="85"/>
        <end position="104"/>
    </location>
</feature>
<sequence>MRVHSSIWLVLVIFFVLSLVYKKQKITPMVLRLFYLIAIATGVSGLVALDYPTSLIVKGVLAIVMMGLMEMTLGRAKKGKSITGPVIGVAVVLVVVVLLGFGVIHF</sequence>
<dbReference type="AlphaFoldDB" id="A0A4R4EHZ2"/>
<dbReference type="InterPro" id="IPR010899">
    <property type="entry name" value="UPF0344"/>
</dbReference>
<evidence type="ECO:0000313" key="7">
    <source>
        <dbReference type="Proteomes" id="UP000295418"/>
    </source>
</evidence>
<evidence type="ECO:0000256" key="3">
    <source>
        <dbReference type="ARBA" id="ARBA00022989"/>
    </source>
</evidence>
<organism evidence="6 7">
    <name type="scientific">Paenibacillus albiflavus</name>
    <dbReference type="NCBI Taxonomy" id="2545760"/>
    <lineage>
        <taxon>Bacteria</taxon>
        <taxon>Bacillati</taxon>
        <taxon>Bacillota</taxon>
        <taxon>Bacilli</taxon>
        <taxon>Bacillales</taxon>
        <taxon>Paenibacillaceae</taxon>
        <taxon>Paenibacillus</taxon>
    </lineage>
</organism>
<evidence type="ECO:0000313" key="6">
    <source>
        <dbReference type="EMBL" id="TCZ79499.1"/>
    </source>
</evidence>
<keyword evidence="1" id="KW-1003">Cell membrane</keyword>
<dbReference type="Proteomes" id="UP000295418">
    <property type="component" value="Unassembled WGS sequence"/>
</dbReference>
<comment type="caution">
    <text evidence="6">The sequence shown here is derived from an EMBL/GenBank/DDBJ whole genome shotgun (WGS) entry which is preliminary data.</text>
</comment>
<dbReference type="EMBL" id="SKFG01000003">
    <property type="protein sequence ID" value="TCZ79499.1"/>
    <property type="molecule type" value="Genomic_DNA"/>
</dbReference>
<keyword evidence="4 5" id="KW-0472">Membrane</keyword>
<dbReference type="Pfam" id="PF07457">
    <property type="entry name" value="DUF1516"/>
    <property type="match status" value="1"/>
</dbReference>
<evidence type="ECO:0000256" key="2">
    <source>
        <dbReference type="ARBA" id="ARBA00022692"/>
    </source>
</evidence>
<protein>
    <submittedName>
        <fullName evidence="6">DUF1516 family protein</fullName>
    </submittedName>
</protein>
<keyword evidence="7" id="KW-1185">Reference proteome</keyword>
<accession>A0A4R4EHZ2</accession>
<evidence type="ECO:0000256" key="4">
    <source>
        <dbReference type="ARBA" id="ARBA00023136"/>
    </source>
</evidence>
<keyword evidence="2 5" id="KW-0812">Transmembrane</keyword>
<gene>
    <name evidence="6" type="ORF">E0485_05910</name>
</gene>
<evidence type="ECO:0000256" key="1">
    <source>
        <dbReference type="ARBA" id="ARBA00022475"/>
    </source>
</evidence>
<dbReference type="OrthoDB" id="2365314at2"/>